<dbReference type="GO" id="GO:0016758">
    <property type="term" value="F:hexosyltransferase activity"/>
    <property type="evidence" value="ECO:0007669"/>
    <property type="project" value="UniProtKB-ARBA"/>
</dbReference>
<accession>A0A2U2JBE9</accession>
<organism evidence="2 3">
    <name type="scientific">Polaribacter aquimarinus</name>
    <dbReference type="NCBI Taxonomy" id="2100726"/>
    <lineage>
        <taxon>Bacteria</taxon>
        <taxon>Pseudomonadati</taxon>
        <taxon>Bacteroidota</taxon>
        <taxon>Flavobacteriia</taxon>
        <taxon>Flavobacteriales</taxon>
        <taxon>Flavobacteriaceae</taxon>
    </lineage>
</organism>
<keyword evidence="3" id="KW-1185">Reference proteome</keyword>
<dbReference type="CDD" id="cd06433">
    <property type="entry name" value="GT_2_WfgS_like"/>
    <property type="match status" value="1"/>
</dbReference>
<reference evidence="2 3" key="1">
    <citation type="submission" date="2018-05" db="EMBL/GenBank/DDBJ databases">
        <title>Polaribacter aquimarinus sp. nov., isolated from sediment in a sediment of sea.</title>
        <authorList>
            <person name="Lu D."/>
        </authorList>
    </citation>
    <scope>NUCLEOTIDE SEQUENCE [LARGE SCALE GENOMIC DNA]</scope>
    <source>
        <strain evidence="2 3">ZY113</strain>
    </source>
</reference>
<dbReference type="RefSeq" id="WP_109403935.1">
    <property type="nucleotide sequence ID" value="NZ_QFFG01000002.1"/>
</dbReference>
<dbReference type="PANTHER" id="PTHR22916:SF67">
    <property type="entry name" value="COLANIC ACID BIOSYNTHESIS GLYCOSYL TRANSFERASE WCAE-RELATED"/>
    <property type="match status" value="1"/>
</dbReference>
<dbReference type="AlphaFoldDB" id="A0A2U2JBE9"/>
<dbReference type="InterPro" id="IPR029044">
    <property type="entry name" value="Nucleotide-diphossugar_trans"/>
</dbReference>
<dbReference type="Pfam" id="PF00535">
    <property type="entry name" value="Glycos_transf_2"/>
    <property type="match status" value="1"/>
</dbReference>
<keyword evidence="2" id="KW-0808">Transferase</keyword>
<dbReference type="PANTHER" id="PTHR22916">
    <property type="entry name" value="GLYCOSYLTRANSFERASE"/>
    <property type="match status" value="1"/>
</dbReference>
<dbReference type="Proteomes" id="UP000245670">
    <property type="component" value="Unassembled WGS sequence"/>
</dbReference>
<dbReference type="Gene3D" id="3.90.550.10">
    <property type="entry name" value="Spore Coat Polysaccharide Biosynthesis Protein SpsA, Chain A"/>
    <property type="match status" value="1"/>
</dbReference>
<dbReference type="InterPro" id="IPR001173">
    <property type="entry name" value="Glyco_trans_2-like"/>
</dbReference>
<dbReference type="EMBL" id="QFFG01000002">
    <property type="protein sequence ID" value="PWG05601.1"/>
    <property type="molecule type" value="Genomic_DNA"/>
</dbReference>
<evidence type="ECO:0000313" key="2">
    <source>
        <dbReference type="EMBL" id="PWG05601.1"/>
    </source>
</evidence>
<comment type="caution">
    <text evidence="2">The sequence shown here is derived from an EMBL/GenBank/DDBJ whole genome shotgun (WGS) entry which is preliminary data.</text>
</comment>
<feature type="domain" description="Glycosyltransferase 2-like" evidence="1">
    <location>
        <begin position="7"/>
        <end position="138"/>
    </location>
</feature>
<dbReference type="OrthoDB" id="9788101at2"/>
<sequence length="253" mass="29930">MDKTLFSVITVSFNSEKTIKRTIESLLNQSFQNFEYIIIDGKSTDKTLEIIKSFEKEFKRKEIYFTWISEKDKGIYHAFNKGVKKATGKWVSFLGSDDFYLSNALENYSKEIFKIKQDIDLVYSNVEVKDRKIIRDIWTWKTFRKKMNIAHVGAFHNIKYFKKYGLFNENYKIAGDYELLLRANKKLKSHWFDKVTAVMGDGGISNDNIIEVYKETTNVKIDTKSQSKITSKIDFYIWIVKYRIKTIINEITR</sequence>
<evidence type="ECO:0000259" key="1">
    <source>
        <dbReference type="Pfam" id="PF00535"/>
    </source>
</evidence>
<proteinExistence type="predicted"/>
<dbReference type="SUPFAM" id="SSF53448">
    <property type="entry name" value="Nucleotide-diphospho-sugar transferases"/>
    <property type="match status" value="1"/>
</dbReference>
<gene>
    <name evidence="2" type="ORF">DIS07_03925</name>
</gene>
<name>A0A2U2JBE9_9FLAO</name>
<evidence type="ECO:0000313" key="3">
    <source>
        <dbReference type="Proteomes" id="UP000245670"/>
    </source>
</evidence>
<protein>
    <submittedName>
        <fullName evidence="2">Glycosyltransferase</fullName>
    </submittedName>
</protein>